<keyword evidence="5" id="KW-1185">Reference proteome</keyword>
<feature type="region of interest" description="Disordered" evidence="2">
    <location>
        <begin position="304"/>
        <end position="326"/>
    </location>
</feature>
<evidence type="ECO:0000313" key="5">
    <source>
        <dbReference type="Proteomes" id="UP001279734"/>
    </source>
</evidence>
<dbReference type="PANTHER" id="PTHR33476:SF4">
    <property type="entry name" value="POLAR LOCALIZATION DURING ASYMMETRIC DIVISION AND PROTEIN"/>
    <property type="match status" value="1"/>
</dbReference>
<reference evidence="4" key="1">
    <citation type="submission" date="2023-05" db="EMBL/GenBank/DDBJ databases">
        <title>Nepenthes gracilis genome sequencing.</title>
        <authorList>
            <person name="Fukushima K."/>
        </authorList>
    </citation>
    <scope>NUCLEOTIDE SEQUENCE</scope>
    <source>
        <strain evidence="4">SING2019-196</strain>
    </source>
</reference>
<dbReference type="GO" id="GO:0008356">
    <property type="term" value="P:asymmetric cell division"/>
    <property type="evidence" value="ECO:0007669"/>
    <property type="project" value="InterPro"/>
</dbReference>
<evidence type="ECO:0000256" key="2">
    <source>
        <dbReference type="SAM" id="MobiDB-lite"/>
    </source>
</evidence>
<feature type="compositionally biased region" description="Polar residues" evidence="2">
    <location>
        <begin position="317"/>
        <end position="326"/>
    </location>
</feature>
<feature type="region of interest" description="Disordered" evidence="2">
    <location>
        <begin position="45"/>
        <end position="69"/>
    </location>
</feature>
<dbReference type="InterPro" id="IPR040348">
    <property type="entry name" value="POLAR-like"/>
</dbReference>
<evidence type="ECO:0000313" key="4">
    <source>
        <dbReference type="EMBL" id="GMH26402.1"/>
    </source>
</evidence>
<gene>
    <name evidence="4" type="ORF">Nepgr_028245</name>
</gene>
<dbReference type="PANTHER" id="PTHR33476">
    <property type="entry name" value="EMB|CAB62613.1"/>
    <property type="match status" value="1"/>
</dbReference>
<proteinExistence type="predicted"/>
<feature type="region of interest" description="Disordered" evidence="2">
    <location>
        <begin position="199"/>
        <end position="238"/>
    </location>
</feature>
<feature type="compositionally biased region" description="Basic and acidic residues" evidence="2">
    <location>
        <begin position="217"/>
        <end position="228"/>
    </location>
</feature>
<feature type="signal peptide" evidence="3">
    <location>
        <begin position="1"/>
        <end position="17"/>
    </location>
</feature>
<feature type="chain" id="PRO_5042046924" evidence="3">
    <location>
        <begin position="18"/>
        <end position="430"/>
    </location>
</feature>
<dbReference type="AlphaFoldDB" id="A0AAD3TDB1"/>
<comment type="caution">
    <text evidence="4">The sequence shown here is derived from an EMBL/GenBank/DDBJ whole genome shotgun (WGS) entry which is preliminary data.</text>
</comment>
<organism evidence="4 5">
    <name type="scientific">Nepenthes gracilis</name>
    <name type="common">Slender pitcher plant</name>
    <dbReference type="NCBI Taxonomy" id="150966"/>
    <lineage>
        <taxon>Eukaryota</taxon>
        <taxon>Viridiplantae</taxon>
        <taxon>Streptophyta</taxon>
        <taxon>Embryophyta</taxon>
        <taxon>Tracheophyta</taxon>
        <taxon>Spermatophyta</taxon>
        <taxon>Magnoliopsida</taxon>
        <taxon>eudicotyledons</taxon>
        <taxon>Gunneridae</taxon>
        <taxon>Pentapetalae</taxon>
        <taxon>Caryophyllales</taxon>
        <taxon>Nepenthaceae</taxon>
        <taxon>Nepenthes</taxon>
    </lineage>
</organism>
<sequence length="430" mass="47479">MWQVAVTAVVVGSGLLAERLFTSTAGSRSAQSRSPQTKEIEINRELQSPNNSNKSQLSPSLPNDHFEVHSPVDDDAERIFRFSSSGSGDPSARLGSKKLRIVGKNLGRVKKNLGLFNGESGDRRKISGKKVHACLKKRKTSKNADGKRESSCSNDGSSFSWGLGLGIMYMMSAGKAEISKLNGVVDETAKVVQELKSELYKRKSSSPRPLSRSLMNHTDRDKNEHEQNTEQANIDSSGLKEDRIDLKVLSPMIDDFDYASSVMTEEPQPHSSEMDQLEAELESELQKLPWCTAEGSCNRENKTDYGKVKGSCEPEQESSTSSRFSGVSPLTLNRKLSCVLIKQQEGQITELETELNLAYSKLQEKEAELHALKDCINRLSEVSLSADSDEDTKGCGEEGSMGQWDRVEKTGPKPKVLGTKRAMNFGYSHY</sequence>
<keyword evidence="1" id="KW-0175">Coiled coil</keyword>
<evidence type="ECO:0000256" key="3">
    <source>
        <dbReference type="SAM" id="SignalP"/>
    </source>
</evidence>
<protein>
    <submittedName>
        <fullName evidence="4">Uncharacterized protein</fullName>
    </submittedName>
</protein>
<dbReference type="EMBL" id="BSYO01000031">
    <property type="protein sequence ID" value="GMH26402.1"/>
    <property type="molecule type" value="Genomic_DNA"/>
</dbReference>
<name>A0AAD3TDB1_NEPGR</name>
<accession>A0AAD3TDB1</accession>
<feature type="compositionally biased region" description="Polar residues" evidence="2">
    <location>
        <begin position="45"/>
        <end position="61"/>
    </location>
</feature>
<feature type="region of interest" description="Disordered" evidence="2">
    <location>
        <begin position="387"/>
        <end position="416"/>
    </location>
</feature>
<keyword evidence="3" id="KW-0732">Signal</keyword>
<dbReference type="Proteomes" id="UP001279734">
    <property type="component" value="Unassembled WGS sequence"/>
</dbReference>
<feature type="coiled-coil region" evidence="1">
    <location>
        <begin position="341"/>
        <end position="382"/>
    </location>
</feature>
<evidence type="ECO:0000256" key="1">
    <source>
        <dbReference type="SAM" id="Coils"/>
    </source>
</evidence>